<evidence type="ECO:0000313" key="10">
    <source>
        <dbReference type="EMBL" id="BAU54614.1"/>
    </source>
</evidence>
<evidence type="ECO:0000256" key="5">
    <source>
        <dbReference type="ARBA" id="ARBA00022519"/>
    </source>
</evidence>
<keyword evidence="4" id="KW-1003">Cell membrane</keyword>
<reference evidence="10 11" key="1">
    <citation type="submission" date="2015-12" db="EMBL/GenBank/DDBJ databases">
        <title>Genome sequence of Mucilaginibacter gotjawali.</title>
        <authorList>
            <person name="Lee J.S."/>
            <person name="Lee K.C."/>
            <person name="Kim K.K."/>
            <person name="Lee B.W."/>
        </authorList>
    </citation>
    <scope>NUCLEOTIDE SEQUENCE [LARGE SCALE GENOMIC DNA]</scope>
    <source>
        <strain evidence="10 11">SA3-7</strain>
    </source>
</reference>
<keyword evidence="6" id="KW-0812">Transmembrane</keyword>
<dbReference type="OrthoDB" id="649093at2"/>
<comment type="similarity">
    <text evidence="2">Belongs to the TonB family.</text>
</comment>
<keyword evidence="9" id="KW-0472">Membrane</keyword>
<evidence type="ECO:0000313" key="11">
    <source>
        <dbReference type="Proteomes" id="UP000218263"/>
    </source>
</evidence>
<evidence type="ECO:0000256" key="8">
    <source>
        <dbReference type="ARBA" id="ARBA00022989"/>
    </source>
</evidence>
<evidence type="ECO:0000256" key="7">
    <source>
        <dbReference type="ARBA" id="ARBA00022927"/>
    </source>
</evidence>
<keyword evidence="8" id="KW-1133">Transmembrane helix</keyword>
<keyword evidence="3" id="KW-0813">Transport</keyword>
<dbReference type="Proteomes" id="UP000218263">
    <property type="component" value="Chromosome"/>
</dbReference>
<evidence type="ECO:0000256" key="6">
    <source>
        <dbReference type="ARBA" id="ARBA00022692"/>
    </source>
</evidence>
<dbReference type="RefSeq" id="WP_096352618.1">
    <property type="nucleotide sequence ID" value="NZ_AP017313.1"/>
</dbReference>
<dbReference type="GO" id="GO:0055085">
    <property type="term" value="P:transmembrane transport"/>
    <property type="evidence" value="ECO:0007669"/>
    <property type="project" value="InterPro"/>
</dbReference>
<evidence type="ECO:0000256" key="2">
    <source>
        <dbReference type="ARBA" id="ARBA00006555"/>
    </source>
</evidence>
<protein>
    <submittedName>
        <fullName evidence="10">Gram-negative bacterial tonB protein</fullName>
    </submittedName>
</protein>
<dbReference type="NCBIfam" id="TIGR01352">
    <property type="entry name" value="tonB_Cterm"/>
    <property type="match status" value="1"/>
</dbReference>
<dbReference type="InterPro" id="IPR006260">
    <property type="entry name" value="TonB/TolA_C"/>
</dbReference>
<organism evidence="10 11">
    <name type="scientific">Mucilaginibacter gotjawali</name>
    <dbReference type="NCBI Taxonomy" id="1550579"/>
    <lineage>
        <taxon>Bacteria</taxon>
        <taxon>Pseudomonadati</taxon>
        <taxon>Bacteroidota</taxon>
        <taxon>Sphingobacteriia</taxon>
        <taxon>Sphingobacteriales</taxon>
        <taxon>Sphingobacteriaceae</taxon>
        <taxon>Mucilaginibacter</taxon>
    </lineage>
</organism>
<accession>A0A0X8X2P1</accession>
<dbReference type="GO" id="GO:0031992">
    <property type="term" value="F:energy transducer activity"/>
    <property type="evidence" value="ECO:0007669"/>
    <property type="project" value="TreeGrafter"/>
</dbReference>
<evidence type="ECO:0000256" key="4">
    <source>
        <dbReference type="ARBA" id="ARBA00022475"/>
    </source>
</evidence>
<evidence type="ECO:0000256" key="3">
    <source>
        <dbReference type="ARBA" id="ARBA00022448"/>
    </source>
</evidence>
<gene>
    <name evidence="10" type="ORF">MgSA37_02790</name>
</gene>
<evidence type="ECO:0000256" key="9">
    <source>
        <dbReference type="ARBA" id="ARBA00023136"/>
    </source>
</evidence>
<evidence type="ECO:0000256" key="1">
    <source>
        <dbReference type="ARBA" id="ARBA00004383"/>
    </source>
</evidence>
<name>A0A0X8X2P1_9SPHI</name>
<dbReference type="GO" id="GO:0015031">
    <property type="term" value="P:protein transport"/>
    <property type="evidence" value="ECO:0007669"/>
    <property type="project" value="UniProtKB-KW"/>
</dbReference>
<proteinExistence type="inferred from homology"/>
<dbReference type="EMBL" id="AP017313">
    <property type="protein sequence ID" value="BAU54614.1"/>
    <property type="molecule type" value="Genomic_DNA"/>
</dbReference>
<dbReference type="KEGG" id="mgot:MgSA37_02790"/>
<comment type="subcellular location">
    <subcellularLocation>
        <location evidence="1">Cell inner membrane</location>
        <topology evidence="1">Single-pass membrane protein</topology>
        <orientation evidence="1">Periplasmic side</orientation>
    </subcellularLocation>
</comment>
<sequence length="141" mass="16324">MKWLYLTLVFFTPFITAKGQNKKSFNRAKNNVIITDLRSLDRSPEFPGGDEAFYKFLSKNLRWPVRGDIDIEGRVVISFIVEKDGSLTNFKVEKKLWPDMDAEALRVLKKSPKWIPGKQHGKLVRVKYMVPINFTLSDSSE</sequence>
<keyword evidence="7" id="KW-0653">Protein transport</keyword>
<dbReference type="Pfam" id="PF03544">
    <property type="entry name" value="TonB_C"/>
    <property type="match status" value="1"/>
</dbReference>
<dbReference type="PROSITE" id="PS52015">
    <property type="entry name" value="TONB_CTD"/>
    <property type="match status" value="1"/>
</dbReference>
<keyword evidence="5" id="KW-0997">Cell inner membrane</keyword>
<keyword evidence="11" id="KW-1185">Reference proteome</keyword>
<dbReference type="PANTHER" id="PTHR33446">
    <property type="entry name" value="PROTEIN TONB-RELATED"/>
    <property type="match status" value="1"/>
</dbReference>
<dbReference type="Gene3D" id="3.30.1150.10">
    <property type="match status" value="1"/>
</dbReference>
<dbReference type="PANTHER" id="PTHR33446:SF2">
    <property type="entry name" value="PROTEIN TONB"/>
    <property type="match status" value="1"/>
</dbReference>
<dbReference type="SUPFAM" id="SSF74653">
    <property type="entry name" value="TolA/TonB C-terminal domain"/>
    <property type="match status" value="1"/>
</dbReference>
<dbReference type="GO" id="GO:0098797">
    <property type="term" value="C:plasma membrane protein complex"/>
    <property type="evidence" value="ECO:0007669"/>
    <property type="project" value="TreeGrafter"/>
</dbReference>
<dbReference type="InterPro" id="IPR037682">
    <property type="entry name" value="TonB_C"/>
</dbReference>
<dbReference type="AlphaFoldDB" id="A0A0X8X2P1"/>
<dbReference type="InterPro" id="IPR051045">
    <property type="entry name" value="TonB-dependent_transducer"/>
</dbReference>